<feature type="domain" description="CCR4-NOT transcription complex subunit 1" evidence="1">
    <location>
        <begin position="138"/>
        <end position="194"/>
    </location>
</feature>
<dbReference type="AlphaFoldDB" id="A0AA36H6X9"/>
<dbReference type="GO" id="GO:0030015">
    <property type="term" value="C:CCR4-NOT core complex"/>
    <property type="evidence" value="ECO:0007669"/>
    <property type="project" value="InterPro"/>
</dbReference>
<dbReference type="GO" id="GO:0000288">
    <property type="term" value="P:nuclear-transcribed mRNA catabolic process, deadenylation-dependent decay"/>
    <property type="evidence" value="ECO:0007669"/>
    <property type="project" value="TreeGrafter"/>
</dbReference>
<reference evidence="2" key="1">
    <citation type="submission" date="2023-07" db="EMBL/GenBank/DDBJ databases">
        <authorList>
            <consortium name="CYATHOMIX"/>
        </authorList>
    </citation>
    <scope>NUCLEOTIDE SEQUENCE</scope>
    <source>
        <strain evidence="2">N/A</strain>
    </source>
</reference>
<dbReference type="Pfam" id="PF12842">
    <property type="entry name" value="DUF3819"/>
    <property type="match status" value="1"/>
</dbReference>
<protein>
    <recommendedName>
        <fullName evidence="1">CCR4-NOT transcription complex subunit 1 domain-containing protein</fullName>
    </recommendedName>
</protein>
<evidence type="ECO:0000313" key="2">
    <source>
        <dbReference type="EMBL" id="CAJ0604901.1"/>
    </source>
</evidence>
<dbReference type="GO" id="GO:0000932">
    <property type="term" value="C:P-body"/>
    <property type="evidence" value="ECO:0007669"/>
    <property type="project" value="TreeGrafter"/>
</dbReference>
<dbReference type="PANTHER" id="PTHR13162">
    <property type="entry name" value="CCR4-NOT TRANSCRIPTION COMPLEX"/>
    <property type="match status" value="1"/>
</dbReference>
<sequence length="200" mass="22863">MRQVIRCDLSEDTTQGYFETVVFEEKVREGAIFGRNVFVGYDYSRKPELQVVALNTDTGSAELSLALHWTEYGDLKAYLYAPFWLFNNTSMTLKHMEAEYAVKHLPDENPLMLPFPSTDFSKKKKASSLTSAPSPYESHVRPALTQAIKELIGPRAERALKILMIVAETLVRKDFTLDPNENNMKKAAYHMVILTNSMYR</sequence>
<dbReference type="PANTHER" id="PTHR13162:SF8">
    <property type="entry name" value="CCR4-NOT TRANSCRIPTION COMPLEX SUBUNIT 1"/>
    <property type="match status" value="1"/>
</dbReference>
<evidence type="ECO:0000313" key="3">
    <source>
        <dbReference type="Proteomes" id="UP001176961"/>
    </source>
</evidence>
<accession>A0AA36H6X9</accession>
<gene>
    <name evidence="2" type="ORF">CYNAS_LOCUS16884</name>
</gene>
<dbReference type="InterPro" id="IPR024557">
    <property type="entry name" value="CNOT1_dom_4"/>
</dbReference>
<comment type="caution">
    <text evidence="2">The sequence shown here is derived from an EMBL/GenBank/DDBJ whole genome shotgun (WGS) entry which is preliminary data.</text>
</comment>
<evidence type="ECO:0000259" key="1">
    <source>
        <dbReference type="Pfam" id="PF12842"/>
    </source>
</evidence>
<dbReference type="Proteomes" id="UP001176961">
    <property type="component" value="Unassembled WGS sequence"/>
</dbReference>
<dbReference type="InterPro" id="IPR040398">
    <property type="entry name" value="Not1"/>
</dbReference>
<keyword evidence="3" id="KW-1185">Reference proteome</keyword>
<organism evidence="2 3">
    <name type="scientific">Cylicocyclus nassatus</name>
    <name type="common">Nematode worm</name>
    <dbReference type="NCBI Taxonomy" id="53992"/>
    <lineage>
        <taxon>Eukaryota</taxon>
        <taxon>Metazoa</taxon>
        <taxon>Ecdysozoa</taxon>
        <taxon>Nematoda</taxon>
        <taxon>Chromadorea</taxon>
        <taxon>Rhabditida</taxon>
        <taxon>Rhabditina</taxon>
        <taxon>Rhabditomorpha</taxon>
        <taxon>Strongyloidea</taxon>
        <taxon>Strongylidae</taxon>
        <taxon>Cylicocyclus</taxon>
    </lineage>
</organism>
<proteinExistence type="predicted"/>
<dbReference type="EMBL" id="CATQJL010000316">
    <property type="protein sequence ID" value="CAJ0604901.1"/>
    <property type="molecule type" value="Genomic_DNA"/>
</dbReference>
<dbReference type="GO" id="GO:0060090">
    <property type="term" value="F:molecular adaptor activity"/>
    <property type="evidence" value="ECO:0007669"/>
    <property type="project" value="TreeGrafter"/>
</dbReference>
<name>A0AA36H6X9_CYLNA</name>
<dbReference type="GO" id="GO:0017148">
    <property type="term" value="P:negative regulation of translation"/>
    <property type="evidence" value="ECO:0007669"/>
    <property type="project" value="InterPro"/>
</dbReference>